<feature type="non-terminal residue" evidence="2">
    <location>
        <position position="1"/>
    </location>
</feature>
<feature type="domain" description="SEC23-DDH2 WWE" evidence="1">
    <location>
        <begin position="1"/>
        <end position="33"/>
    </location>
</feature>
<dbReference type="InterPro" id="IPR058055">
    <property type="entry name" value="PA-PLA1"/>
</dbReference>
<dbReference type="PANTHER" id="PTHR23509:SF7">
    <property type="entry name" value="PHOSPHOLIPASE DDHD2"/>
    <property type="match status" value="1"/>
</dbReference>
<comment type="caution">
    <text evidence="2">The sequence shown here is derived from an EMBL/GenBank/DDBJ whole genome shotgun (WGS) entry which is preliminary data.</text>
</comment>
<dbReference type="PANTHER" id="PTHR23509">
    <property type="entry name" value="PA-PL1 PHOSPHOLIPASE FAMILY"/>
    <property type="match status" value="1"/>
</dbReference>
<reference evidence="2 3" key="1">
    <citation type="submission" date="2021-06" db="EMBL/GenBank/DDBJ databases">
        <authorList>
            <person name="Palmer J.M."/>
        </authorList>
    </citation>
    <scope>NUCLEOTIDE SEQUENCE [LARGE SCALE GENOMIC DNA]</scope>
    <source>
        <strain evidence="2 3">XC_2019</strain>
        <tissue evidence="2">Muscle</tissue>
    </source>
</reference>
<keyword evidence="3" id="KW-1185">Reference proteome</keyword>
<sequence>LIMHYQPIGMQDEWVSSPTEQTRPRTVKRGVENIFVEIPDGMCVLLPSDHKKLRTCSYHVCFQVNRRRDIQRITLPSISRLRHFTNDTLLDLFFYNSPTYCQTIVDTVASEINRLHALFKQRHPEFDGALSVVGHSLG</sequence>
<dbReference type="InterPro" id="IPR057825">
    <property type="entry name" value="WWE_SEC23-DDH2"/>
</dbReference>
<evidence type="ECO:0000313" key="3">
    <source>
        <dbReference type="Proteomes" id="UP001434883"/>
    </source>
</evidence>
<dbReference type="Proteomes" id="UP001434883">
    <property type="component" value="Unassembled WGS sequence"/>
</dbReference>
<dbReference type="Pfam" id="PF23464">
    <property type="entry name" value="WWE_3"/>
    <property type="match status" value="1"/>
</dbReference>
<name>A0ABV0SD47_9TELE</name>
<dbReference type="EMBL" id="JAHRIN010076987">
    <property type="protein sequence ID" value="MEQ2218463.1"/>
    <property type="molecule type" value="Genomic_DNA"/>
</dbReference>
<organism evidence="2 3">
    <name type="scientific">Xenoophorus captivus</name>
    <dbReference type="NCBI Taxonomy" id="1517983"/>
    <lineage>
        <taxon>Eukaryota</taxon>
        <taxon>Metazoa</taxon>
        <taxon>Chordata</taxon>
        <taxon>Craniata</taxon>
        <taxon>Vertebrata</taxon>
        <taxon>Euteleostomi</taxon>
        <taxon>Actinopterygii</taxon>
        <taxon>Neopterygii</taxon>
        <taxon>Teleostei</taxon>
        <taxon>Neoteleostei</taxon>
        <taxon>Acanthomorphata</taxon>
        <taxon>Ovalentaria</taxon>
        <taxon>Atherinomorphae</taxon>
        <taxon>Cyprinodontiformes</taxon>
        <taxon>Goodeidae</taxon>
        <taxon>Xenoophorus</taxon>
    </lineage>
</organism>
<evidence type="ECO:0000259" key="1">
    <source>
        <dbReference type="Pfam" id="PF23464"/>
    </source>
</evidence>
<gene>
    <name evidence="2" type="ORF">XENOCAPTIV_003565</name>
</gene>
<evidence type="ECO:0000313" key="2">
    <source>
        <dbReference type="EMBL" id="MEQ2218463.1"/>
    </source>
</evidence>
<protein>
    <recommendedName>
        <fullName evidence="1">SEC23-DDH2 WWE domain-containing protein</fullName>
    </recommendedName>
</protein>
<proteinExistence type="predicted"/>
<accession>A0ABV0SD47</accession>